<gene>
    <name evidence="2" type="ORF">LKD71_15840</name>
</gene>
<dbReference type="EMBL" id="JAJEPR010000044">
    <property type="protein sequence ID" value="MCC2191244.1"/>
    <property type="molecule type" value="Genomic_DNA"/>
</dbReference>
<dbReference type="InterPro" id="IPR016195">
    <property type="entry name" value="Pol/histidinol_Pase-like"/>
</dbReference>
<dbReference type="Proteomes" id="UP001197875">
    <property type="component" value="Unassembled WGS sequence"/>
</dbReference>
<dbReference type="RefSeq" id="WP_178046013.1">
    <property type="nucleotide sequence ID" value="NZ_JAJEPR010000044.1"/>
</dbReference>
<evidence type="ECO:0000259" key="1">
    <source>
        <dbReference type="SMART" id="SM00481"/>
    </source>
</evidence>
<dbReference type="GO" id="GO:0035312">
    <property type="term" value="F:5'-3' DNA exonuclease activity"/>
    <property type="evidence" value="ECO:0007669"/>
    <property type="project" value="TreeGrafter"/>
</dbReference>
<protein>
    <submittedName>
        <fullName evidence="2">PHP domain-containing protein</fullName>
    </submittedName>
</protein>
<accession>A0AAE3DVI8</accession>
<dbReference type="InterPro" id="IPR052018">
    <property type="entry name" value="PHP_domain"/>
</dbReference>
<dbReference type="PANTHER" id="PTHR42924:SF3">
    <property type="entry name" value="POLYMERASE_HISTIDINOL PHOSPHATASE N-TERMINAL DOMAIN-CONTAINING PROTEIN"/>
    <property type="match status" value="1"/>
</dbReference>
<dbReference type="PANTHER" id="PTHR42924">
    <property type="entry name" value="EXONUCLEASE"/>
    <property type="match status" value="1"/>
</dbReference>
<dbReference type="Gene3D" id="3.20.20.140">
    <property type="entry name" value="Metal-dependent hydrolases"/>
    <property type="match status" value="1"/>
</dbReference>
<dbReference type="CDD" id="cd07438">
    <property type="entry name" value="PHP_HisPPase_AMP"/>
    <property type="match status" value="1"/>
</dbReference>
<feature type="domain" description="Polymerase/histidinol phosphatase N-terminal" evidence="1">
    <location>
        <begin position="4"/>
        <end position="69"/>
    </location>
</feature>
<proteinExistence type="predicted"/>
<comment type="caution">
    <text evidence="2">The sequence shown here is derived from an EMBL/GenBank/DDBJ whole genome shotgun (WGS) entry which is preliminary data.</text>
</comment>
<dbReference type="Pfam" id="PF02811">
    <property type="entry name" value="PHP"/>
    <property type="match status" value="1"/>
</dbReference>
<evidence type="ECO:0000313" key="2">
    <source>
        <dbReference type="EMBL" id="MCC2191244.1"/>
    </source>
</evidence>
<evidence type="ECO:0000313" key="3">
    <source>
        <dbReference type="Proteomes" id="UP001197875"/>
    </source>
</evidence>
<organism evidence="2 3">
    <name type="scientific">Fusicatenibacter faecihominis</name>
    <dbReference type="NCBI Taxonomy" id="2881276"/>
    <lineage>
        <taxon>Bacteria</taxon>
        <taxon>Bacillati</taxon>
        <taxon>Bacillota</taxon>
        <taxon>Clostridia</taxon>
        <taxon>Lachnospirales</taxon>
        <taxon>Lachnospiraceae</taxon>
        <taxon>Fusicatenibacter</taxon>
    </lineage>
</organism>
<dbReference type="SUPFAM" id="SSF89550">
    <property type="entry name" value="PHP domain-like"/>
    <property type="match status" value="1"/>
</dbReference>
<dbReference type="Gene3D" id="1.10.150.650">
    <property type="match status" value="1"/>
</dbReference>
<name>A0AAE3DVI8_9FIRM</name>
<dbReference type="GO" id="GO:0004534">
    <property type="term" value="F:5'-3' RNA exonuclease activity"/>
    <property type="evidence" value="ECO:0007669"/>
    <property type="project" value="TreeGrafter"/>
</dbReference>
<dbReference type="SMART" id="SM00481">
    <property type="entry name" value="POLIIIAc"/>
    <property type="match status" value="1"/>
</dbReference>
<dbReference type="InterPro" id="IPR003141">
    <property type="entry name" value="Pol/His_phosphatase_N"/>
</dbReference>
<dbReference type="InterPro" id="IPR004013">
    <property type="entry name" value="PHP_dom"/>
</dbReference>
<reference evidence="2 3" key="1">
    <citation type="submission" date="2021-10" db="EMBL/GenBank/DDBJ databases">
        <title>Anaerobic single-cell dispensing facilitates the cultivation of human gut bacteria.</title>
        <authorList>
            <person name="Afrizal A."/>
        </authorList>
    </citation>
    <scope>NUCLEOTIDE SEQUENCE [LARGE SCALE GENOMIC DNA]</scope>
    <source>
        <strain evidence="2 3">CLA-AA-H277</strain>
    </source>
</reference>
<dbReference type="AlphaFoldDB" id="A0AAE3DVI8"/>
<sequence length="282" mass="31778">MKLVDLHVHSTCSDGTLTPSELVSLAKKTGLSAFALTDHDTVKGLPEAMEAGKREGIEVLPGIEFSTEYKGKDIHIVGLEFDPESPVFLTEIRHFQDSRLLRNRKMIEKLHDEGGIDISWEQMQEAFGEAVWTRAHFARYLLDHHYIKTMQEAFTRYVGDTCPYFVPREKVTPGQAVRLIRKTGGIPVLAHPLQYHLSDEELRHLVRTLKKDGLIGVEALYSTHTQMDESYVRRLARTEGILISGGSDFHGSNKPAISLGTGRGNLKISYDILTNLREARKK</sequence>
<keyword evidence="3" id="KW-1185">Reference proteome</keyword>